<dbReference type="AlphaFoldDB" id="A0A196SDQ2"/>
<reference evidence="1 2" key="1">
    <citation type="submission" date="2016-05" db="EMBL/GenBank/DDBJ databases">
        <title>Nuclear genome of Blastocystis sp. subtype 1 NandII.</title>
        <authorList>
            <person name="Gentekaki E."/>
            <person name="Curtis B."/>
            <person name="Stairs C."/>
            <person name="Eme L."/>
            <person name="Herman E."/>
            <person name="Klimes V."/>
            <person name="Arias M.C."/>
            <person name="Elias M."/>
            <person name="Hilliou F."/>
            <person name="Klute M."/>
            <person name="Malik S.-B."/>
            <person name="Pightling A."/>
            <person name="Rachubinski R."/>
            <person name="Salas D."/>
            <person name="Schlacht A."/>
            <person name="Suga H."/>
            <person name="Archibald J."/>
            <person name="Ball S.G."/>
            <person name="Clark G."/>
            <person name="Dacks J."/>
            <person name="Van Der Giezen M."/>
            <person name="Tsaousis A."/>
            <person name="Roger A."/>
        </authorList>
    </citation>
    <scope>NUCLEOTIDE SEQUENCE [LARGE SCALE GENOMIC DNA]</scope>
    <source>
        <strain evidence="2">ATCC 50177 / NandII</strain>
    </source>
</reference>
<name>A0A196SDQ2_BLAHN</name>
<dbReference type="EMBL" id="LXWW01000238">
    <property type="protein sequence ID" value="OAO14446.1"/>
    <property type="molecule type" value="Genomic_DNA"/>
</dbReference>
<organism evidence="1 2">
    <name type="scientific">Blastocystis sp. subtype 1 (strain ATCC 50177 / NandII)</name>
    <dbReference type="NCBI Taxonomy" id="478820"/>
    <lineage>
        <taxon>Eukaryota</taxon>
        <taxon>Sar</taxon>
        <taxon>Stramenopiles</taxon>
        <taxon>Bigyra</taxon>
        <taxon>Opalozoa</taxon>
        <taxon>Opalinata</taxon>
        <taxon>Blastocystidae</taxon>
        <taxon>Blastocystis</taxon>
    </lineage>
</organism>
<dbReference type="Proteomes" id="UP000078348">
    <property type="component" value="Unassembled WGS sequence"/>
</dbReference>
<keyword evidence="2" id="KW-1185">Reference proteome</keyword>
<evidence type="ECO:0000313" key="1">
    <source>
        <dbReference type="EMBL" id="OAO14446.1"/>
    </source>
</evidence>
<evidence type="ECO:0000313" key="2">
    <source>
        <dbReference type="Proteomes" id="UP000078348"/>
    </source>
</evidence>
<proteinExistence type="predicted"/>
<gene>
    <name evidence="1" type="ORF">AV274_3749</name>
</gene>
<protein>
    <submittedName>
        <fullName evidence="1">Uncharacterized protein</fullName>
    </submittedName>
</protein>
<accession>A0A196SDQ2</accession>
<sequence length="131" mass="14676">MPREKKSLFPVRVDTAAEEYDTRERIISKGNGTILSLRGLLKEAHQCVAELLNALDCNIASVITEPIPISSERTVLLEELTTKLHDYLYSHEQDLMLMNTIVNGISHPMSETTAQTLVLTMKFTSLPFSLS</sequence>
<comment type="caution">
    <text evidence="1">The sequence shown here is derived from an EMBL/GenBank/DDBJ whole genome shotgun (WGS) entry which is preliminary data.</text>
</comment>